<dbReference type="AlphaFoldDB" id="A0A6J4RCE2"/>
<feature type="region of interest" description="Disordered" evidence="1">
    <location>
        <begin position="1"/>
        <end position="140"/>
    </location>
</feature>
<gene>
    <name evidence="2" type="ORF">AVDCRST_MAG38-167</name>
</gene>
<protein>
    <submittedName>
        <fullName evidence="2">Uncharacterized protein</fullName>
    </submittedName>
</protein>
<reference evidence="2" key="1">
    <citation type="submission" date="2020-02" db="EMBL/GenBank/DDBJ databases">
        <authorList>
            <person name="Meier V. D."/>
        </authorList>
    </citation>
    <scope>NUCLEOTIDE SEQUENCE</scope>
    <source>
        <strain evidence="2">AVDCRST_MAG38</strain>
    </source>
</reference>
<dbReference type="EMBL" id="CADCVJ010000011">
    <property type="protein sequence ID" value="CAA9461869.1"/>
    <property type="molecule type" value="Genomic_DNA"/>
</dbReference>
<feature type="compositionally biased region" description="Basic residues" evidence="1">
    <location>
        <begin position="47"/>
        <end position="59"/>
    </location>
</feature>
<feature type="non-terminal residue" evidence="2">
    <location>
        <position position="140"/>
    </location>
</feature>
<feature type="compositionally biased region" description="Basic and acidic residues" evidence="1">
    <location>
        <begin position="20"/>
        <end position="41"/>
    </location>
</feature>
<sequence length="140" mass="15985">GSRHGSVTQARHPLRRRPHRGDAARRGARLHELQRLHRDRPAQPAARRGRGRSRVPAHRQGREGLVAQRRRLAQLPRRGSRRRQRGGRDLRRPGAGSVPRGPRGHRRRAQAGRHLRRRARFADHQVPVEVQRRGAAAATV</sequence>
<evidence type="ECO:0000313" key="2">
    <source>
        <dbReference type="EMBL" id="CAA9461869.1"/>
    </source>
</evidence>
<organism evidence="2">
    <name type="scientific">uncultured Solirubrobacteraceae bacterium</name>
    <dbReference type="NCBI Taxonomy" id="1162706"/>
    <lineage>
        <taxon>Bacteria</taxon>
        <taxon>Bacillati</taxon>
        <taxon>Actinomycetota</taxon>
        <taxon>Thermoleophilia</taxon>
        <taxon>Solirubrobacterales</taxon>
        <taxon>Solirubrobacteraceae</taxon>
        <taxon>environmental samples</taxon>
    </lineage>
</organism>
<feature type="compositionally biased region" description="Basic residues" evidence="1">
    <location>
        <begin position="68"/>
        <end position="85"/>
    </location>
</feature>
<accession>A0A6J4RCE2</accession>
<evidence type="ECO:0000256" key="1">
    <source>
        <dbReference type="SAM" id="MobiDB-lite"/>
    </source>
</evidence>
<name>A0A6J4RCE2_9ACTN</name>
<proteinExistence type="predicted"/>
<feature type="non-terminal residue" evidence="2">
    <location>
        <position position="1"/>
    </location>
</feature>
<feature type="compositionally biased region" description="Basic residues" evidence="1">
    <location>
        <begin position="102"/>
        <end position="119"/>
    </location>
</feature>